<feature type="repeat" description="RCC1" evidence="1">
    <location>
        <begin position="329"/>
        <end position="390"/>
    </location>
</feature>
<dbReference type="PANTHER" id="PTHR47563">
    <property type="entry name" value="PROTEIN FMP25, MITOCHONDRIAL"/>
    <property type="match status" value="1"/>
</dbReference>
<evidence type="ECO:0000313" key="3">
    <source>
        <dbReference type="EMBL" id="KAK0713102.1"/>
    </source>
</evidence>
<comment type="caution">
    <text evidence="3">The sequence shown here is derived from an EMBL/GenBank/DDBJ whole genome shotgun (WGS) entry which is preliminary data.</text>
</comment>
<feature type="repeat" description="RCC1" evidence="1">
    <location>
        <begin position="265"/>
        <end position="328"/>
    </location>
</feature>
<dbReference type="PRINTS" id="PR00633">
    <property type="entry name" value="RCCNDNSATION"/>
</dbReference>
<accession>A0AA40AC38</accession>
<dbReference type="GeneID" id="85330380"/>
<name>A0AA40AC38_9PEZI</name>
<dbReference type="EMBL" id="JAUIRO010000005">
    <property type="protein sequence ID" value="KAK0713102.1"/>
    <property type="molecule type" value="Genomic_DNA"/>
</dbReference>
<evidence type="ECO:0000313" key="4">
    <source>
        <dbReference type="Proteomes" id="UP001172101"/>
    </source>
</evidence>
<sequence>MDTSNTFGNYLRQASHAAKTILVPRSSLEQFNSRDCQKIQKMSETIYVGRASGLAKLAFVAALGAAAAWAYTHVSDGKKDELPRSERPEIVFEAPRKDPASKGENRDQVKRSWEQPGVYVWGSNAGKVVAPDSNEAVVKTPRRLPYFNGQILRDLKLDRDFGAAITETGDLVQWGVGYSKTTNTPAVTLQGKDLVKLALSRDRIIALSSSGSVFSIPISRADQESGDKPIITSWVPFWSQHSPLSYRSLVPQNLGWGEKVVDITGRVFSAASSTVDFPSKGQLGISGLTWQTRPEGPYYQPHEVKALRGSPIKAIAAGDFHSLALDSDGSMFSFGDNSSGQLGFDLEPGSPYIAKPSRLPVNKLYSGTNLLPKVTSIAAGGMNSYFTVDATKTQATTSDGELIPTQDVGKIVADTWACGEGIKGSLGNGKWWHYSKGPTKVKALSNLYEYNEAIKSLSPIRLAYISVGSTHACAIMDNVTTLLASKQTSKYDSNSGADTLWWGFNEYYQLGTGKRSNVNTPVYIRPLDSSDVGTSNKKGVEGERLQLAPRTTIRLGEGGVGRKASVEQRVECGRHVTAVYSAT</sequence>
<dbReference type="SUPFAM" id="SSF50985">
    <property type="entry name" value="RCC1/BLIP-II"/>
    <property type="match status" value="1"/>
</dbReference>
<dbReference type="PROSITE" id="PS00626">
    <property type="entry name" value="RCC1_2"/>
    <property type="match status" value="1"/>
</dbReference>
<dbReference type="Pfam" id="PF13540">
    <property type="entry name" value="RCC1_2"/>
    <property type="match status" value="1"/>
</dbReference>
<dbReference type="InterPro" id="IPR053245">
    <property type="entry name" value="MitoProcess-Associated"/>
</dbReference>
<dbReference type="RefSeq" id="XP_060294425.1">
    <property type="nucleotide sequence ID" value="XM_060447110.1"/>
</dbReference>
<reference evidence="3" key="1">
    <citation type="submission" date="2023-06" db="EMBL/GenBank/DDBJ databases">
        <title>Genome-scale phylogeny and comparative genomics of the fungal order Sordariales.</title>
        <authorList>
            <consortium name="Lawrence Berkeley National Laboratory"/>
            <person name="Hensen N."/>
            <person name="Bonometti L."/>
            <person name="Westerberg I."/>
            <person name="Brannstrom I.O."/>
            <person name="Guillou S."/>
            <person name="Cros-Aarteil S."/>
            <person name="Calhoun S."/>
            <person name="Haridas S."/>
            <person name="Kuo A."/>
            <person name="Mondo S."/>
            <person name="Pangilinan J."/>
            <person name="Riley R."/>
            <person name="LaButti K."/>
            <person name="Andreopoulos B."/>
            <person name="Lipzen A."/>
            <person name="Chen C."/>
            <person name="Yanf M."/>
            <person name="Daum C."/>
            <person name="Ng V."/>
            <person name="Clum A."/>
            <person name="Steindorff A."/>
            <person name="Ohm R."/>
            <person name="Martin F."/>
            <person name="Silar P."/>
            <person name="Natvig D."/>
            <person name="Lalanne C."/>
            <person name="Gautier V."/>
            <person name="Ament-velasquez S.L."/>
            <person name="Kruys A."/>
            <person name="Hutchinson M.I."/>
            <person name="Powell A.J."/>
            <person name="Barry K."/>
            <person name="Miller A.N."/>
            <person name="Grigoriev I.V."/>
            <person name="Debuchy R."/>
            <person name="Gladieux P."/>
            <person name="Thoren M.H."/>
            <person name="Johannesson H."/>
        </authorList>
    </citation>
    <scope>NUCLEOTIDE SEQUENCE</scope>
    <source>
        <strain evidence="3">SMH2392-1A</strain>
    </source>
</reference>
<dbReference type="PANTHER" id="PTHR47563:SF1">
    <property type="entry name" value="PROTEIN FMP25, MITOCHONDRIAL"/>
    <property type="match status" value="1"/>
</dbReference>
<dbReference type="Pfam" id="PF00415">
    <property type="entry name" value="RCC1"/>
    <property type="match status" value="1"/>
</dbReference>
<protein>
    <submittedName>
        <fullName evidence="3">Regulator of chromosome condensation 1/beta-lactamase-inhibitor protein II</fullName>
    </submittedName>
</protein>
<feature type="region of interest" description="Disordered" evidence="2">
    <location>
        <begin position="77"/>
        <end position="109"/>
    </location>
</feature>
<gene>
    <name evidence="3" type="ORF">B0T26DRAFT_803998</name>
</gene>
<dbReference type="InterPro" id="IPR009091">
    <property type="entry name" value="RCC1/BLIP-II"/>
</dbReference>
<dbReference type="Proteomes" id="UP001172101">
    <property type="component" value="Unassembled WGS sequence"/>
</dbReference>
<proteinExistence type="predicted"/>
<organism evidence="3 4">
    <name type="scientific">Lasiosphaeria miniovina</name>
    <dbReference type="NCBI Taxonomy" id="1954250"/>
    <lineage>
        <taxon>Eukaryota</taxon>
        <taxon>Fungi</taxon>
        <taxon>Dikarya</taxon>
        <taxon>Ascomycota</taxon>
        <taxon>Pezizomycotina</taxon>
        <taxon>Sordariomycetes</taxon>
        <taxon>Sordariomycetidae</taxon>
        <taxon>Sordariales</taxon>
        <taxon>Lasiosphaeriaceae</taxon>
        <taxon>Lasiosphaeria</taxon>
    </lineage>
</organism>
<keyword evidence="4" id="KW-1185">Reference proteome</keyword>
<dbReference type="GO" id="GO:0005743">
    <property type="term" value="C:mitochondrial inner membrane"/>
    <property type="evidence" value="ECO:0007669"/>
    <property type="project" value="TreeGrafter"/>
</dbReference>
<dbReference type="PROSITE" id="PS50012">
    <property type="entry name" value="RCC1_3"/>
    <property type="match status" value="2"/>
</dbReference>
<dbReference type="InterPro" id="IPR000408">
    <property type="entry name" value="Reg_chr_condens"/>
</dbReference>
<evidence type="ECO:0000256" key="1">
    <source>
        <dbReference type="PROSITE-ProRule" id="PRU00235"/>
    </source>
</evidence>
<dbReference type="GO" id="GO:0034551">
    <property type="term" value="P:mitochondrial respiratory chain complex III assembly"/>
    <property type="evidence" value="ECO:0007669"/>
    <property type="project" value="TreeGrafter"/>
</dbReference>
<evidence type="ECO:0000256" key="2">
    <source>
        <dbReference type="SAM" id="MobiDB-lite"/>
    </source>
</evidence>
<dbReference type="AlphaFoldDB" id="A0AA40AC38"/>
<dbReference type="Gene3D" id="2.130.10.30">
    <property type="entry name" value="Regulator of chromosome condensation 1/beta-lactamase-inhibitor protein II"/>
    <property type="match status" value="2"/>
</dbReference>